<accession>A0A938YP44</accession>
<evidence type="ECO:0000313" key="2">
    <source>
        <dbReference type="EMBL" id="MBM9478308.1"/>
    </source>
</evidence>
<organism evidence="2 3">
    <name type="scientific">Nakamurella flavida</name>
    <dbReference type="NCBI Taxonomy" id="363630"/>
    <lineage>
        <taxon>Bacteria</taxon>
        <taxon>Bacillati</taxon>
        <taxon>Actinomycetota</taxon>
        <taxon>Actinomycetes</taxon>
        <taxon>Nakamurellales</taxon>
        <taxon>Nakamurellaceae</taxon>
        <taxon>Nakamurella</taxon>
    </lineage>
</organism>
<sequence>MDRRWTGAMTLLLAVTLALVGPVMGGRGVRGDAAAAPLPGPPAVGDCLLREPTETPTGPAALVTPEAEASPAQATNNATLPAVGVTSFGSPSTGGCAGGQLGEVVAVITDRAAVTGALTRSSGADRDARCRAAAVDYVGLRTVDGVARCRTPRPSRSRCSGPRPCPSPPGGSGRTVCGGRTGSSGWPAS</sequence>
<proteinExistence type="predicted"/>
<evidence type="ECO:0000256" key="1">
    <source>
        <dbReference type="SAM" id="MobiDB-lite"/>
    </source>
</evidence>
<gene>
    <name evidence="2" type="ORF">JL107_17810</name>
</gene>
<evidence type="ECO:0000313" key="3">
    <source>
        <dbReference type="Proteomes" id="UP000663801"/>
    </source>
</evidence>
<protein>
    <submittedName>
        <fullName evidence="2">Uncharacterized protein</fullName>
    </submittedName>
</protein>
<dbReference type="AlphaFoldDB" id="A0A938YP44"/>
<comment type="caution">
    <text evidence="2">The sequence shown here is derived from an EMBL/GenBank/DDBJ whole genome shotgun (WGS) entry which is preliminary data.</text>
</comment>
<feature type="region of interest" description="Disordered" evidence="1">
    <location>
        <begin position="149"/>
        <end position="189"/>
    </location>
</feature>
<dbReference type="Proteomes" id="UP000663801">
    <property type="component" value="Unassembled WGS sequence"/>
</dbReference>
<keyword evidence="3" id="KW-1185">Reference proteome</keyword>
<name>A0A938YP44_9ACTN</name>
<dbReference type="EMBL" id="JAERWL010000016">
    <property type="protein sequence ID" value="MBM9478308.1"/>
    <property type="molecule type" value="Genomic_DNA"/>
</dbReference>
<dbReference type="RefSeq" id="WP_205258422.1">
    <property type="nucleotide sequence ID" value="NZ_BAAAPV010000006.1"/>
</dbReference>
<reference evidence="2" key="1">
    <citation type="submission" date="2021-01" db="EMBL/GenBank/DDBJ databases">
        <title>KCTC 19127 draft genome.</title>
        <authorList>
            <person name="An D."/>
        </authorList>
    </citation>
    <scope>NUCLEOTIDE SEQUENCE</scope>
    <source>
        <strain evidence="2">KCTC 19127</strain>
    </source>
</reference>